<sequence>MLNTRACHFLRSFRFLPPKEKMATSSHLNWLIVRDHNAFMLKQRNIPKPFSKEQNNLMNVSTFRYSGIVHPHTIGITPSVDKKGVIFAYKKAKKMYKPAESTGRITFKSGQKRTLKKVKNVIQSKKYRRDLQQAALKRVSAIYRSQKTKPAKKKGAAKKTE</sequence>
<evidence type="ECO:0000256" key="1">
    <source>
        <dbReference type="ARBA" id="ARBA00007926"/>
    </source>
</evidence>
<keyword evidence="2" id="KW-0689">Ribosomal protein</keyword>
<evidence type="ECO:0000256" key="4">
    <source>
        <dbReference type="ARBA" id="ARBA00035223"/>
    </source>
</evidence>
<dbReference type="Pfam" id="PF01778">
    <property type="entry name" value="Ribosomal_L28e"/>
    <property type="match status" value="1"/>
</dbReference>
<keyword evidence="3" id="KW-0687">Ribonucleoprotein</keyword>
<reference evidence="8" key="1">
    <citation type="submission" date="2022-01" db="EMBL/GenBank/DDBJ databases">
        <authorList>
            <person name="King R."/>
        </authorList>
    </citation>
    <scope>NUCLEOTIDE SEQUENCE</scope>
</reference>
<dbReference type="GO" id="GO:1990904">
    <property type="term" value="C:ribonucleoprotein complex"/>
    <property type="evidence" value="ECO:0007669"/>
    <property type="project" value="UniProtKB-KW"/>
</dbReference>
<evidence type="ECO:0000259" key="7">
    <source>
        <dbReference type="Pfam" id="PF01778"/>
    </source>
</evidence>
<evidence type="ECO:0000256" key="5">
    <source>
        <dbReference type="ARBA" id="ARBA00035330"/>
    </source>
</evidence>
<dbReference type="GO" id="GO:0005840">
    <property type="term" value="C:ribosome"/>
    <property type="evidence" value="ECO:0007669"/>
    <property type="project" value="UniProtKB-KW"/>
</dbReference>
<dbReference type="PANTHER" id="PTHR10544">
    <property type="entry name" value="60S RIBOSOMAL PROTEIN L28"/>
    <property type="match status" value="1"/>
</dbReference>
<dbReference type="Gene3D" id="3.30.390.110">
    <property type="match status" value="1"/>
</dbReference>
<dbReference type="AlphaFoldDB" id="A0A9N9RJP4"/>
<evidence type="ECO:0000256" key="3">
    <source>
        <dbReference type="ARBA" id="ARBA00023274"/>
    </source>
</evidence>
<evidence type="ECO:0000313" key="9">
    <source>
        <dbReference type="Proteomes" id="UP001153620"/>
    </source>
</evidence>
<dbReference type="Proteomes" id="UP001153620">
    <property type="component" value="Chromosome 1"/>
</dbReference>
<evidence type="ECO:0000256" key="6">
    <source>
        <dbReference type="SAM" id="MobiDB-lite"/>
    </source>
</evidence>
<keyword evidence="9" id="KW-1185">Reference proteome</keyword>
<dbReference type="FunFam" id="3.30.390.110:FF:000002">
    <property type="entry name" value="60S ribosomal protein L28"/>
    <property type="match status" value="1"/>
</dbReference>
<protein>
    <recommendedName>
        <fullName evidence="4">Large ribosomal subunit protein eL28</fullName>
    </recommendedName>
    <alternativeName>
        <fullName evidence="5">60S ribosomal protein L28</fullName>
    </alternativeName>
</protein>
<dbReference type="GO" id="GO:0003735">
    <property type="term" value="F:structural constituent of ribosome"/>
    <property type="evidence" value="ECO:0007669"/>
    <property type="project" value="InterPro"/>
</dbReference>
<organism evidence="8 9">
    <name type="scientific">Chironomus riparius</name>
    <dbReference type="NCBI Taxonomy" id="315576"/>
    <lineage>
        <taxon>Eukaryota</taxon>
        <taxon>Metazoa</taxon>
        <taxon>Ecdysozoa</taxon>
        <taxon>Arthropoda</taxon>
        <taxon>Hexapoda</taxon>
        <taxon>Insecta</taxon>
        <taxon>Pterygota</taxon>
        <taxon>Neoptera</taxon>
        <taxon>Endopterygota</taxon>
        <taxon>Diptera</taxon>
        <taxon>Nematocera</taxon>
        <taxon>Chironomoidea</taxon>
        <taxon>Chironomidae</taxon>
        <taxon>Chironominae</taxon>
        <taxon>Chironomus</taxon>
    </lineage>
</organism>
<gene>
    <name evidence="8" type="ORF">CHIRRI_LOCUS2392</name>
</gene>
<accession>A0A9N9RJP4</accession>
<evidence type="ECO:0000313" key="8">
    <source>
        <dbReference type="EMBL" id="CAG9799425.1"/>
    </source>
</evidence>
<reference evidence="8" key="2">
    <citation type="submission" date="2022-10" db="EMBL/GenBank/DDBJ databases">
        <authorList>
            <consortium name="ENA_rothamsted_submissions"/>
            <consortium name="culmorum"/>
            <person name="King R."/>
        </authorList>
    </citation>
    <scope>NUCLEOTIDE SEQUENCE</scope>
</reference>
<dbReference type="GO" id="GO:0006412">
    <property type="term" value="P:translation"/>
    <property type="evidence" value="ECO:0007669"/>
    <property type="project" value="InterPro"/>
</dbReference>
<feature type="compositionally biased region" description="Basic residues" evidence="6">
    <location>
        <begin position="146"/>
        <end position="161"/>
    </location>
</feature>
<dbReference type="InterPro" id="IPR002672">
    <property type="entry name" value="Ribosomal_eL28"/>
</dbReference>
<dbReference type="EMBL" id="OU895877">
    <property type="protein sequence ID" value="CAG9799425.1"/>
    <property type="molecule type" value="Genomic_DNA"/>
</dbReference>
<feature type="region of interest" description="Disordered" evidence="6">
    <location>
        <begin position="142"/>
        <end position="161"/>
    </location>
</feature>
<comment type="similarity">
    <text evidence="1">Belongs to the eukaryotic ribosomal protein eL28 family.</text>
</comment>
<evidence type="ECO:0000256" key="2">
    <source>
        <dbReference type="ARBA" id="ARBA00022980"/>
    </source>
</evidence>
<proteinExistence type="inferred from homology"/>
<name>A0A9N9RJP4_9DIPT</name>
<dbReference type="InterPro" id="IPR029004">
    <property type="entry name" value="Ribosomal_eL28/Mak16"/>
</dbReference>
<dbReference type="OrthoDB" id="338850at2759"/>
<feature type="domain" description="Ribosomal eL28/Mak16" evidence="7">
    <location>
        <begin position="28"/>
        <end position="145"/>
    </location>
</feature>